<dbReference type="InterPro" id="IPR023679">
    <property type="entry name" value="UPF0761_bac"/>
</dbReference>
<dbReference type="InterPro" id="IPR017039">
    <property type="entry name" value="Virul_fac_BrkB"/>
</dbReference>
<protein>
    <recommendedName>
        <fullName evidence="7">UPF0761 membrane protein H1S06_09430</fullName>
    </recommendedName>
</protein>
<keyword evidence="5 7" id="KW-1133">Transmembrane helix</keyword>
<proteinExistence type="inferred from homology"/>
<gene>
    <name evidence="8" type="ORF">H1S06_09430</name>
</gene>
<evidence type="ECO:0000256" key="1">
    <source>
        <dbReference type="ARBA" id="ARBA00004651"/>
    </source>
</evidence>
<evidence type="ECO:0000256" key="6">
    <source>
        <dbReference type="ARBA" id="ARBA00023136"/>
    </source>
</evidence>
<comment type="caution">
    <text evidence="8">The sequence shown here is derived from an EMBL/GenBank/DDBJ whole genome shotgun (WGS) entry which is preliminary data.</text>
</comment>
<keyword evidence="2 7" id="KW-1003">Cell membrane</keyword>
<dbReference type="Proteomes" id="UP000538931">
    <property type="component" value="Unassembled WGS sequence"/>
</dbReference>
<keyword evidence="3" id="KW-0997">Cell inner membrane</keyword>
<evidence type="ECO:0000256" key="4">
    <source>
        <dbReference type="ARBA" id="ARBA00022692"/>
    </source>
</evidence>
<dbReference type="AlphaFoldDB" id="A0A7W1WYV3"/>
<keyword evidence="9" id="KW-1185">Reference proteome</keyword>
<evidence type="ECO:0000256" key="2">
    <source>
        <dbReference type="ARBA" id="ARBA00022475"/>
    </source>
</evidence>
<evidence type="ECO:0000313" key="8">
    <source>
        <dbReference type="EMBL" id="MBA4502582.1"/>
    </source>
</evidence>
<feature type="transmembrane region" description="Helical" evidence="7">
    <location>
        <begin position="235"/>
        <end position="261"/>
    </location>
</feature>
<dbReference type="NCBIfam" id="TIGR00765">
    <property type="entry name" value="yihY_not_rbn"/>
    <property type="match status" value="1"/>
</dbReference>
<dbReference type="GO" id="GO:0005886">
    <property type="term" value="C:plasma membrane"/>
    <property type="evidence" value="ECO:0007669"/>
    <property type="project" value="UniProtKB-SubCell"/>
</dbReference>
<evidence type="ECO:0000256" key="5">
    <source>
        <dbReference type="ARBA" id="ARBA00022989"/>
    </source>
</evidence>
<feature type="transmembrane region" description="Helical" evidence="7">
    <location>
        <begin position="202"/>
        <end position="223"/>
    </location>
</feature>
<sequence length="413" mass="46423">MQKGSWSAILVFIRALARQYQSNQGILNASALTYTTLFAVVPLMTVSYSMLAAVPNFRGVGEQVQGWIFENFVPATGMVVQEYLSTFASQAQKLTVIGIVFLVITSIMMMKNIEAAFNRIWRVTEPRKGLSSFLLYWAVLSLGPILIGLGLLLTSYISSLPFITSATEVVGKARLLSLLPLLFSALAFMLLYAAVPNCRVPLRSAAIGGIFAAVLFELAKRGFALFVTQFPSYELIYGAFAAVPMFLVWIFISWTITLLGAELSRLLTVHHVNTFRTSEPHLYTVLALLQRLWIAQQDGEPVSDRVLLQEVPGLDQGRWDDYVQLLISAGLIRRTEGGQYLLSRDLSRYTLLQLQRELPWPLPDPLSDQSEPWQKELHSRLQMLQRQRGVVLNISLQDLYRRGHIPTLEQVQD</sequence>
<evidence type="ECO:0000313" key="9">
    <source>
        <dbReference type="Proteomes" id="UP000538931"/>
    </source>
</evidence>
<evidence type="ECO:0000256" key="7">
    <source>
        <dbReference type="HAMAP-Rule" id="MF_00672"/>
    </source>
</evidence>
<comment type="similarity">
    <text evidence="7">Belongs to the UPF0761 family.</text>
</comment>
<dbReference type="Pfam" id="PF03631">
    <property type="entry name" value="Virul_fac_BrkB"/>
    <property type="match status" value="1"/>
</dbReference>
<keyword evidence="6 7" id="KW-0472">Membrane</keyword>
<dbReference type="PANTHER" id="PTHR30213">
    <property type="entry name" value="INNER MEMBRANE PROTEIN YHJD"/>
    <property type="match status" value="1"/>
</dbReference>
<accession>A0A7W1WYV3</accession>
<feature type="transmembrane region" description="Helical" evidence="7">
    <location>
        <begin position="177"/>
        <end position="195"/>
    </location>
</feature>
<dbReference type="HAMAP" id="MF_00672">
    <property type="entry name" value="UPF0761"/>
    <property type="match status" value="1"/>
</dbReference>
<dbReference type="EMBL" id="JACEMT010000049">
    <property type="protein sequence ID" value="MBA4502582.1"/>
    <property type="molecule type" value="Genomic_DNA"/>
</dbReference>
<name>A0A7W1WYV3_9GAMM</name>
<feature type="transmembrane region" description="Helical" evidence="7">
    <location>
        <begin position="134"/>
        <end position="157"/>
    </location>
</feature>
<dbReference type="RefSeq" id="WP_181739526.1">
    <property type="nucleotide sequence ID" value="NZ_JACEMT010000049.1"/>
</dbReference>
<feature type="transmembrane region" description="Helical" evidence="7">
    <location>
        <begin position="96"/>
        <end position="113"/>
    </location>
</feature>
<feature type="transmembrane region" description="Helical" evidence="7">
    <location>
        <begin position="33"/>
        <end position="54"/>
    </location>
</feature>
<organism evidence="8 9">
    <name type="scientific">Marinobacterium marinum</name>
    <dbReference type="NCBI Taxonomy" id="2756129"/>
    <lineage>
        <taxon>Bacteria</taxon>
        <taxon>Pseudomonadati</taxon>
        <taxon>Pseudomonadota</taxon>
        <taxon>Gammaproteobacteria</taxon>
        <taxon>Oceanospirillales</taxon>
        <taxon>Oceanospirillaceae</taxon>
        <taxon>Marinobacterium</taxon>
    </lineage>
</organism>
<evidence type="ECO:0000256" key="3">
    <source>
        <dbReference type="ARBA" id="ARBA00022519"/>
    </source>
</evidence>
<dbReference type="PANTHER" id="PTHR30213:SF0">
    <property type="entry name" value="UPF0761 MEMBRANE PROTEIN YIHY"/>
    <property type="match status" value="1"/>
</dbReference>
<keyword evidence="4 7" id="KW-0812">Transmembrane</keyword>
<comment type="subcellular location">
    <subcellularLocation>
        <location evidence="1 7">Cell membrane</location>
        <topology evidence="1 7">Multi-pass membrane protein</topology>
    </subcellularLocation>
</comment>
<reference evidence="8 9" key="1">
    <citation type="submission" date="2020-07" db="EMBL/GenBank/DDBJ databases">
        <title>Bacterium isolated from marien macroalgae.</title>
        <authorList>
            <person name="Zhu K."/>
            <person name="Lu D."/>
            <person name="Du Z."/>
        </authorList>
    </citation>
    <scope>NUCLEOTIDE SEQUENCE [LARGE SCALE GENOMIC DNA]</scope>
    <source>
        <strain evidence="8 9">3-1745</strain>
    </source>
</reference>